<evidence type="ECO:0000256" key="5">
    <source>
        <dbReference type="SAM" id="Phobius"/>
    </source>
</evidence>
<dbReference type="InterPro" id="IPR046862">
    <property type="entry name" value="Rhomboid_2"/>
</dbReference>
<evidence type="ECO:0000313" key="6">
    <source>
        <dbReference type="EMBL" id="GAA2055710.1"/>
    </source>
</evidence>
<evidence type="ECO:0000256" key="1">
    <source>
        <dbReference type="ARBA" id="ARBA00004141"/>
    </source>
</evidence>
<keyword evidence="2 5" id="KW-0812">Transmembrane</keyword>
<proteinExistence type="predicted"/>
<dbReference type="Gene3D" id="1.20.1540.10">
    <property type="entry name" value="Rhomboid-like"/>
    <property type="match status" value="1"/>
</dbReference>
<organism evidence="6 7">
    <name type="scientific">Catenulispora yoronensis</name>
    <dbReference type="NCBI Taxonomy" id="450799"/>
    <lineage>
        <taxon>Bacteria</taxon>
        <taxon>Bacillati</taxon>
        <taxon>Actinomycetota</taxon>
        <taxon>Actinomycetes</taxon>
        <taxon>Catenulisporales</taxon>
        <taxon>Catenulisporaceae</taxon>
        <taxon>Catenulispora</taxon>
    </lineage>
</organism>
<dbReference type="RefSeq" id="WP_344670525.1">
    <property type="nucleotide sequence ID" value="NZ_BAAAQN010000062.1"/>
</dbReference>
<evidence type="ECO:0000256" key="2">
    <source>
        <dbReference type="ARBA" id="ARBA00022692"/>
    </source>
</evidence>
<feature type="transmembrane region" description="Helical" evidence="5">
    <location>
        <begin position="12"/>
        <end position="33"/>
    </location>
</feature>
<keyword evidence="7" id="KW-1185">Reference proteome</keyword>
<feature type="transmembrane region" description="Helical" evidence="5">
    <location>
        <begin position="62"/>
        <end position="85"/>
    </location>
</feature>
<gene>
    <name evidence="6" type="ORF">GCM10009839_75650</name>
</gene>
<protein>
    <submittedName>
        <fullName evidence="6">Membrane protein</fullName>
    </submittedName>
</protein>
<comment type="subcellular location">
    <subcellularLocation>
        <location evidence="1">Membrane</location>
        <topology evidence="1">Multi-pass membrane protein</topology>
    </subcellularLocation>
</comment>
<sequence length="224" mass="25490">MVKRAARGVWTYIRSAPGTYLWLVILLVTTVVLRHADPHSEQWILERRSTNINYLTKEPVRVLIQSALWIDGSSWLFYLGLYTIFHAQAERWLGTARWLAVAFISHVAATYASEGVLALAIRHGLAPEWKRYTLDYGVSYALAGVVAVLAYWWPRGWMRWVYAAGVVLFYGQAMLRGRTFTDVGHFTATLVGLACYPIVRSRRSPMAWGFRWRALVGEPARLGA</sequence>
<evidence type="ECO:0000313" key="7">
    <source>
        <dbReference type="Proteomes" id="UP001500751"/>
    </source>
</evidence>
<dbReference type="InterPro" id="IPR035952">
    <property type="entry name" value="Rhomboid-like_sf"/>
</dbReference>
<keyword evidence="3 5" id="KW-1133">Transmembrane helix</keyword>
<dbReference type="Proteomes" id="UP001500751">
    <property type="component" value="Unassembled WGS sequence"/>
</dbReference>
<evidence type="ECO:0000256" key="3">
    <source>
        <dbReference type="ARBA" id="ARBA00022989"/>
    </source>
</evidence>
<dbReference type="SUPFAM" id="SSF144091">
    <property type="entry name" value="Rhomboid-like"/>
    <property type="match status" value="1"/>
</dbReference>
<evidence type="ECO:0000256" key="4">
    <source>
        <dbReference type="ARBA" id="ARBA00023136"/>
    </source>
</evidence>
<accession>A0ABN2VBR6</accession>
<dbReference type="EMBL" id="BAAAQN010000062">
    <property type="protein sequence ID" value="GAA2055710.1"/>
    <property type="molecule type" value="Genomic_DNA"/>
</dbReference>
<dbReference type="Pfam" id="PF20401">
    <property type="entry name" value="Rhomboid_2"/>
    <property type="match status" value="1"/>
</dbReference>
<keyword evidence="4 5" id="KW-0472">Membrane</keyword>
<comment type="caution">
    <text evidence="6">The sequence shown here is derived from an EMBL/GenBank/DDBJ whole genome shotgun (WGS) entry which is preliminary data.</text>
</comment>
<feature type="transmembrane region" description="Helical" evidence="5">
    <location>
        <begin position="133"/>
        <end position="153"/>
    </location>
</feature>
<feature type="transmembrane region" description="Helical" evidence="5">
    <location>
        <begin position="97"/>
        <end position="121"/>
    </location>
</feature>
<reference evidence="6 7" key="1">
    <citation type="journal article" date="2019" name="Int. J. Syst. Evol. Microbiol.">
        <title>The Global Catalogue of Microorganisms (GCM) 10K type strain sequencing project: providing services to taxonomists for standard genome sequencing and annotation.</title>
        <authorList>
            <consortium name="The Broad Institute Genomics Platform"/>
            <consortium name="The Broad Institute Genome Sequencing Center for Infectious Disease"/>
            <person name="Wu L."/>
            <person name="Ma J."/>
        </authorList>
    </citation>
    <scope>NUCLEOTIDE SEQUENCE [LARGE SCALE GENOMIC DNA]</scope>
    <source>
        <strain evidence="6 7">JCM 16014</strain>
    </source>
</reference>
<name>A0ABN2VBR6_9ACTN</name>